<dbReference type="InterPro" id="IPR008715">
    <property type="entry name" value="SAM-MeTfrase_NodS-like"/>
</dbReference>
<dbReference type="InterPro" id="IPR029063">
    <property type="entry name" value="SAM-dependent_MTases_sf"/>
</dbReference>
<evidence type="ECO:0000313" key="4">
    <source>
        <dbReference type="EMBL" id="MFB9831087.1"/>
    </source>
</evidence>
<dbReference type="PANTHER" id="PTHR43464:SF19">
    <property type="entry name" value="UBIQUINONE BIOSYNTHESIS O-METHYLTRANSFERASE, MITOCHONDRIAL"/>
    <property type="match status" value="1"/>
</dbReference>
<keyword evidence="1 4" id="KW-0489">Methyltransferase</keyword>
<comment type="caution">
    <text evidence="4">The sequence shown here is derived from an EMBL/GenBank/DDBJ whole genome shotgun (WGS) entry which is preliminary data.</text>
</comment>
<proteinExistence type="predicted"/>
<protein>
    <submittedName>
        <fullName evidence="4">Class I SAM-dependent DNA methyltransferase</fullName>
    </submittedName>
</protein>
<dbReference type="SUPFAM" id="SSF53335">
    <property type="entry name" value="S-adenosyl-L-methionine-dependent methyltransferases"/>
    <property type="match status" value="1"/>
</dbReference>
<dbReference type="GO" id="GO:0032259">
    <property type="term" value="P:methylation"/>
    <property type="evidence" value="ECO:0007669"/>
    <property type="project" value="UniProtKB-KW"/>
</dbReference>
<dbReference type="RefSeq" id="WP_378194431.1">
    <property type="nucleotide sequence ID" value="NZ_JBHLZP010000007.1"/>
</dbReference>
<dbReference type="Gene3D" id="3.40.50.150">
    <property type="entry name" value="Vaccinia Virus protein VP39"/>
    <property type="match status" value="1"/>
</dbReference>
<sequence>MNTLGPGYFDDLYADSPDPWGFASRWYERRKYALSLAMLPREHYRDAFEPGCSIGIFTALLAARCDRLLACDTSAEAVRRARLRAPEATIEQRMIPAQWPAGTFDLIVFSEILYYLGDADLAQALELGTGSLRPGGTLLAVHWRHPVADYPRTGDDVHAALARTRLSRLARHIEADFTAEVYVNGVAVSVATAEGLT</sequence>
<evidence type="ECO:0000256" key="1">
    <source>
        <dbReference type="ARBA" id="ARBA00022603"/>
    </source>
</evidence>
<dbReference type="PANTHER" id="PTHR43464">
    <property type="entry name" value="METHYLTRANSFERASE"/>
    <property type="match status" value="1"/>
</dbReference>
<evidence type="ECO:0000256" key="2">
    <source>
        <dbReference type="ARBA" id="ARBA00022679"/>
    </source>
</evidence>
<dbReference type="EMBL" id="JBHLZP010000007">
    <property type="protein sequence ID" value="MFB9831087.1"/>
    <property type="molecule type" value="Genomic_DNA"/>
</dbReference>
<gene>
    <name evidence="4" type="ORF">ACFFNX_02660</name>
</gene>
<accession>A0ABV5Y7S7</accession>
<organism evidence="4 5">
    <name type="scientific">Actinoallomurus acaciae</name>
    <dbReference type="NCBI Taxonomy" id="502577"/>
    <lineage>
        <taxon>Bacteria</taxon>
        <taxon>Bacillati</taxon>
        <taxon>Actinomycetota</taxon>
        <taxon>Actinomycetes</taxon>
        <taxon>Streptosporangiales</taxon>
        <taxon>Thermomonosporaceae</taxon>
        <taxon>Actinoallomurus</taxon>
    </lineage>
</organism>
<dbReference type="GO" id="GO:0008168">
    <property type="term" value="F:methyltransferase activity"/>
    <property type="evidence" value="ECO:0007669"/>
    <property type="project" value="UniProtKB-KW"/>
</dbReference>
<reference evidence="4 5" key="1">
    <citation type="submission" date="2024-09" db="EMBL/GenBank/DDBJ databases">
        <authorList>
            <person name="Sun Q."/>
            <person name="Mori K."/>
        </authorList>
    </citation>
    <scope>NUCLEOTIDE SEQUENCE [LARGE SCALE GENOMIC DNA]</scope>
    <source>
        <strain evidence="4 5">TBRC 0563</strain>
    </source>
</reference>
<dbReference type="CDD" id="cd02440">
    <property type="entry name" value="AdoMet_MTases"/>
    <property type="match status" value="1"/>
</dbReference>
<name>A0ABV5Y7S7_9ACTN</name>
<keyword evidence="5" id="KW-1185">Reference proteome</keyword>
<keyword evidence="2" id="KW-0808">Transferase</keyword>
<evidence type="ECO:0000313" key="5">
    <source>
        <dbReference type="Proteomes" id="UP001589627"/>
    </source>
</evidence>
<keyword evidence="3" id="KW-0949">S-adenosyl-L-methionine</keyword>
<dbReference type="Proteomes" id="UP001589627">
    <property type="component" value="Unassembled WGS sequence"/>
</dbReference>
<dbReference type="Pfam" id="PF05401">
    <property type="entry name" value="NodS"/>
    <property type="match status" value="1"/>
</dbReference>
<evidence type="ECO:0000256" key="3">
    <source>
        <dbReference type="ARBA" id="ARBA00022691"/>
    </source>
</evidence>